<dbReference type="SUPFAM" id="SSF54518">
    <property type="entry name" value="Tubby C-terminal domain-like"/>
    <property type="match status" value="1"/>
</dbReference>
<proteinExistence type="inferred from homology"/>
<dbReference type="Pfam" id="PF04525">
    <property type="entry name" value="LOR"/>
    <property type="match status" value="1"/>
</dbReference>
<accession>A0A426X0N5</accession>
<dbReference type="InterPro" id="IPR025659">
    <property type="entry name" value="Tubby-like_C"/>
</dbReference>
<evidence type="ECO:0000313" key="2">
    <source>
        <dbReference type="EMBL" id="RRT33017.1"/>
    </source>
</evidence>
<gene>
    <name evidence="2" type="ORF">B296_00057434</name>
</gene>
<dbReference type="InterPro" id="IPR038595">
    <property type="entry name" value="LOR_sf"/>
</dbReference>
<comment type="similarity">
    <text evidence="1">Belongs to the LOR family.</text>
</comment>
<dbReference type="PANTHER" id="PTHR31087">
    <property type="match status" value="1"/>
</dbReference>
<dbReference type="InterPro" id="IPR007612">
    <property type="entry name" value="LOR"/>
</dbReference>
<dbReference type="Gene3D" id="2.40.160.200">
    <property type="entry name" value="LURP1-related"/>
    <property type="match status" value="1"/>
</dbReference>
<dbReference type="PANTHER" id="PTHR31087:SF3">
    <property type="entry name" value="PROTEIN LURP-ONE-RELATED 6"/>
    <property type="match status" value="1"/>
</dbReference>
<dbReference type="AlphaFoldDB" id="A0A426X0N5"/>
<protein>
    <submittedName>
        <fullName evidence="2">Uncharacterized protein</fullName>
    </submittedName>
</protein>
<dbReference type="EMBL" id="AMZH03030121">
    <property type="protein sequence ID" value="RRT33017.1"/>
    <property type="molecule type" value="Genomic_DNA"/>
</dbReference>
<dbReference type="Proteomes" id="UP000287651">
    <property type="component" value="Unassembled WGS sequence"/>
</dbReference>
<sequence>MGGATTLLPVVSKTFCSNSQTVLMIRKRPRNINGGGFVVMNTNQHIVFAVDGCGVLGVSGECMIRDGDGNSLLVIRRKGGVLQALSFNDQWRGYLMEYELPSKLVFSLHEQKSRIMMNSSTTRIYIEPKKNKSWDFEVRGSFLERACIIRDRRGNVVAEVRLWRETTVVILVKCIHTHAVVVDRSSLVMVTGGEEGHDGKQGVLRCGGATEL</sequence>
<comment type="caution">
    <text evidence="2">The sequence shown here is derived from an EMBL/GenBank/DDBJ whole genome shotgun (WGS) entry which is preliminary data.</text>
</comment>
<reference evidence="2 3" key="1">
    <citation type="journal article" date="2014" name="Agronomy (Basel)">
        <title>A Draft Genome Sequence for Ensete ventricosum, the Drought-Tolerant Tree Against Hunger.</title>
        <authorList>
            <person name="Harrison J."/>
            <person name="Moore K.A."/>
            <person name="Paszkiewicz K."/>
            <person name="Jones T."/>
            <person name="Grant M."/>
            <person name="Ambacheew D."/>
            <person name="Muzemil S."/>
            <person name="Studholme D.J."/>
        </authorList>
    </citation>
    <scope>NUCLEOTIDE SEQUENCE [LARGE SCALE GENOMIC DNA]</scope>
</reference>
<evidence type="ECO:0000313" key="3">
    <source>
        <dbReference type="Proteomes" id="UP000287651"/>
    </source>
</evidence>
<name>A0A426X0N5_ENSVE</name>
<organism evidence="2 3">
    <name type="scientific">Ensete ventricosum</name>
    <name type="common">Abyssinian banana</name>
    <name type="synonym">Musa ensete</name>
    <dbReference type="NCBI Taxonomy" id="4639"/>
    <lineage>
        <taxon>Eukaryota</taxon>
        <taxon>Viridiplantae</taxon>
        <taxon>Streptophyta</taxon>
        <taxon>Embryophyta</taxon>
        <taxon>Tracheophyta</taxon>
        <taxon>Spermatophyta</taxon>
        <taxon>Magnoliopsida</taxon>
        <taxon>Liliopsida</taxon>
        <taxon>Zingiberales</taxon>
        <taxon>Musaceae</taxon>
        <taxon>Ensete</taxon>
    </lineage>
</organism>
<evidence type="ECO:0000256" key="1">
    <source>
        <dbReference type="ARBA" id="ARBA00005437"/>
    </source>
</evidence>